<reference evidence="1 2" key="1">
    <citation type="submission" date="2023-11" db="EMBL/GenBank/DDBJ databases">
        <title>Halocaridina rubra genome assembly.</title>
        <authorList>
            <person name="Smith C."/>
        </authorList>
    </citation>
    <scope>NUCLEOTIDE SEQUENCE [LARGE SCALE GENOMIC DNA]</scope>
    <source>
        <strain evidence="1">EP-1</strain>
        <tissue evidence="1">Whole</tissue>
    </source>
</reference>
<dbReference type="AlphaFoldDB" id="A0AAN8ZSN3"/>
<dbReference type="EMBL" id="JAXCGZ010023715">
    <property type="protein sequence ID" value="KAK7006493.1"/>
    <property type="molecule type" value="Genomic_DNA"/>
</dbReference>
<feature type="non-terminal residue" evidence="1">
    <location>
        <position position="52"/>
    </location>
</feature>
<protein>
    <submittedName>
        <fullName evidence="1">Uncharacterized protein</fullName>
    </submittedName>
</protein>
<evidence type="ECO:0000313" key="1">
    <source>
        <dbReference type="EMBL" id="KAK7006493.1"/>
    </source>
</evidence>
<dbReference type="Proteomes" id="UP001381693">
    <property type="component" value="Unassembled WGS sequence"/>
</dbReference>
<name>A0AAN8ZSN3_HALRR</name>
<proteinExistence type="predicted"/>
<comment type="caution">
    <text evidence="1">The sequence shown here is derived from an EMBL/GenBank/DDBJ whole genome shotgun (WGS) entry which is preliminary data.</text>
</comment>
<evidence type="ECO:0000313" key="2">
    <source>
        <dbReference type="Proteomes" id="UP001381693"/>
    </source>
</evidence>
<feature type="non-terminal residue" evidence="1">
    <location>
        <position position="1"/>
    </location>
</feature>
<organism evidence="1 2">
    <name type="scientific">Halocaridina rubra</name>
    <name type="common">Hawaiian red shrimp</name>
    <dbReference type="NCBI Taxonomy" id="373956"/>
    <lineage>
        <taxon>Eukaryota</taxon>
        <taxon>Metazoa</taxon>
        <taxon>Ecdysozoa</taxon>
        <taxon>Arthropoda</taxon>
        <taxon>Crustacea</taxon>
        <taxon>Multicrustacea</taxon>
        <taxon>Malacostraca</taxon>
        <taxon>Eumalacostraca</taxon>
        <taxon>Eucarida</taxon>
        <taxon>Decapoda</taxon>
        <taxon>Pleocyemata</taxon>
        <taxon>Caridea</taxon>
        <taxon>Atyoidea</taxon>
        <taxon>Atyidae</taxon>
        <taxon>Halocaridina</taxon>
    </lineage>
</organism>
<sequence>SSVIQQVSLRGEKIIEKYGGAEVVVKNPSHWPEVSSIVSTFEPIVMGTIITP</sequence>
<accession>A0AAN8ZSN3</accession>
<gene>
    <name evidence="1" type="ORF">SK128_026412</name>
</gene>
<keyword evidence="2" id="KW-1185">Reference proteome</keyword>